<evidence type="ECO:0000313" key="19">
    <source>
        <dbReference type="EMBL" id="SJZ47746.1"/>
    </source>
</evidence>
<reference evidence="19 20" key="1">
    <citation type="submission" date="2017-02" db="EMBL/GenBank/DDBJ databases">
        <authorList>
            <person name="Peterson S.W."/>
        </authorList>
    </citation>
    <scope>NUCLEOTIDE SEQUENCE [LARGE SCALE GENOMIC DNA]</scope>
    <source>
        <strain evidence="19 20">ATCC BAA-908</strain>
    </source>
</reference>
<keyword evidence="3" id="KW-0515">Mutator protein</keyword>
<dbReference type="GO" id="GO:0044715">
    <property type="term" value="F:8-oxo-dGDP phosphatase activity"/>
    <property type="evidence" value="ECO:0007669"/>
    <property type="project" value="TreeGrafter"/>
</dbReference>
<comment type="catalytic activity">
    <reaction evidence="10">
        <text>8-oxo-dGTP + H2O = 8-oxo-dGMP + diphosphate + H(+)</text>
        <dbReference type="Rhea" id="RHEA:31575"/>
        <dbReference type="ChEBI" id="CHEBI:15377"/>
        <dbReference type="ChEBI" id="CHEBI:15378"/>
        <dbReference type="ChEBI" id="CHEBI:33019"/>
        <dbReference type="ChEBI" id="CHEBI:63224"/>
        <dbReference type="ChEBI" id="CHEBI:77896"/>
        <dbReference type="EC" id="3.6.1.55"/>
    </reaction>
</comment>
<dbReference type="GO" id="GO:0008413">
    <property type="term" value="F:8-oxo-7,8-dihydroguanosine triphosphate pyrophosphatase activity"/>
    <property type="evidence" value="ECO:0007669"/>
    <property type="project" value="TreeGrafter"/>
</dbReference>
<keyword evidence="4" id="KW-0235">DNA replication</keyword>
<accession>A0A1T4KZ90</accession>
<dbReference type="CDD" id="cd03425">
    <property type="entry name" value="NUDIX_MutT_NudA_like"/>
    <property type="match status" value="1"/>
</dbReference>
<evidence type="ECO:0000313" key="20">
    <source>
        <dbReference type="Proteomes" id="UP000190423"/>
    </source>
</evidence>
<dbReference type="PROSITE" id="PS51462">
    <property type="entry name" value="NUDIX"/>
    <property type="match status" value="1"/>
</dbReference>
<evidence type="ECO:0000256" key="12">
    <source>
        <dbReference type="ARBA" id="ARBA00038905"/>
    </source>
</evidence>
<keyword evidence="20" id="KW-1185">Reference proteome</keyword>
<evidence type="ECO:0000256" key="13">
    <source>
        <dbReference type="ARBA" id="ARBA00040794"/>
    </source>
</evidence>
<dbReference type="PANTHER" id="PTHR47707:SF1">
    <property type="entry name" value="NUDIX HYDROLASE FAMILY PROTEIN"/>
    <property type="match status" value="1"/>
</dbReference>
<evidence type="ECO:0000256" key="7">
    <source>
        <dbReference type="ARBA" id="ARBA00022801"/>
    </source>
</evidence>
<keyword evidence="9" id="KW-0234">DNA repair</keyword>
<evidence type="ECO:0000256" key="11">
    <source>
        <dbReference type="ARBA" id="ARBA00036904"/>
    </source>
</evidence>
<evidence type="ECO:0000256" key="4">
    <source>
        <dbReference type="ARBA" id="ARBA00022705"/>
    </source>
</evidence>
<dbReference type="GO" id="GO:0006281">
    <property type="term" value="P:DNA repair"/>
    <property type="evidence" value="ECO:0007669"/>
    <property type="project" value="UniProtKB-KW"/>
</dbReference>
<keyword evidence="7 17" id="KW-0378">Hydrolase</keyword>
<name>A0A1T4KZ90_TREPO</name>
<evidence type="ECO:0000256" key="5">
    <source>
        <dbReference type="ARBA" id="ARBA00022723"/>
    </source>
</evidence>
<evidence type="ECO:0000256" key="17">
    <source>
        <dbReference type="RuleBase" id="RU003476"/>
    </source>
</evidence>
<dbReference type="AlphaFoldDB" id="A0A1T4KZ90"/>
<dbReference type="GO" id="GO:0046872">
    <property type="term" value="F:metal ion binding"/>
    <property type="evidence" value="ECO:0007669"/>
    <property type="project" value="UniProtKB-KW"/>
</dbReference>
<dbReference type="GO" id="GO:0006260">
    <property type="term" value="P:DNA replication"/>
    <property type="evidence" value="ECO:0007669"/>
    <property type="project" value="UniProtKB-KW"/>
</dbReference>
<evidence type="ECO:0000256" key="9">
    <source>
        <dbReference type="ARBA" id="ARBA00023204"/>
    </source>
</evidence>
<evidence type="ECO:0000259" key="18">
    <source>
        <dbReference type="PROSITE" id="PS51462"/>
    </source>
</evidence>
<dbReference type="Gene3D" id="3.90.79.10">
    <property type="entry name" value="Nucleoside Triphosphate Pyrophosphohydrolase"/>
    <property type="match status" value="1"/>
</dbReference>
<sequence length="134" mass="15266">MNVSIACIVYQNGKILVARRNPTGDMGDRWEFPGGKQEAGETDETAIIREMNEEFGVTANAGEKIASSEFEHRGKMSVLNAYLVQFDHNGIEKPYVLTEHTEYKWVLPEEIPNLNFVDSDLKIYPAVLEYLKRK</sequence>
<dbReference type="InterPro" id="IPR047127">
    <property type="entry name" value="MutT-like"/>
</dbReference>
<comment type="catalytic activity">
    <reaction evidence="11">
        <text>8-oxo-GTP + H2O = 8-oxo-GMP + diphosphate + H(+)</text>
        <dbReference type="Rhea" id="RHEA:67616"/>
        <dbReference type="ChEBI" id="CHEBI:15377"/>
        <dbReference type="ChEBI" id="CHEBI:15378"/>
        <dbReference type="ChEBI" id="CHEBI:33019"/>
        <dbReference type="ChEBI" id="CHEBI:143553"/>
        <dbReference type="ChEBI" id="CHEBI:145694"/>
    </reaction>
</comment>
<keyword evidence="6" id="KW-0227">DNA damage</keyword>
<dbReference type="EMBL" id="FUWG01000009">
    <property type="protein sequence ID" value="SJZ47746.1"/>
    <property type="molecule type" value="Genomic_DNA"/>
</dbReference>
<feature type="domain" description="Nudix hydrolase" evidence="18">
    <location>
        <begin position="1"/>
        <end position="129"/>
    </location>
</feature>
<dbReference type="GeneID" id="78316699"/>
<dbReference type="OrthoDB" id="9810648at2"/>
<keyword evidence="5" id="KW-0479">Metal-binding</keyword>
<evidence type="ECO:0000256" key="2">
    <source>
        <dbReference type="ARBA" id="ARBA00005582"/>
    </source>
</evidence>
<evidence type="ECO:0000256" key="1">
    <source>
        <dbReference type="ARBA" id="ARBA00001946"/>
    </source>
</evidence>
<dbReference type="InterPro" id="IPR000086">
    <property type="entry name" value="NUDIX_hydrolase_dom"/>
</dbReference>
<dbReference type="STRING" id="261392.SAMN02745149_01403"/>
<dbReference type="InterPro" id="IPR020476">
    <property type="entry name" value="Nudix_hydrolase"/>
</dbReference>
<evidence type="ECO:0000256" key="3">
    <source>
        <dbReference type="ARBA" id="ARBA00022457"/>
    </source>
</evidence>
<dbReference type="InterPro" id="IPR015797">
    <property type="entry name" value="NUDIX_hydrolase-like_dom_sf"/>
</dbReference>
<dbReference type="GO" id="GO:0044716">
    <property type="term" value="F:8-oxo-GDP phosphatase activity"/>
    <property type="evidence" value="ECO:0007669"/>
    <property type="project" value="TreeGrafter"/>
</dbReference>
<dbReference type="EC" id="3.6.1.55" evidence="12"/>
<organism evidence="19 20">
    <name type="scientific">Treponema porcinum</name>
    <dbReference type="NCBI Taxonomy" id="261392"/>
    <lineage>
        <taxon>Bacteria</taxon>
        <taxon>Pseudomonadati</taxon>
        <taxon>Spirochaetota</taxon>
        <taxon>Spirochaetia</taxon>
        <taxon>Spirochaetales</taxon>
        <taxon>Treponemataceae</taxon>
        <taxon>Treponema</taxon>
    </lineage>
</organism>
<evidence type="ECO:0000256" key="15">
    <source>
        <dbReference type="ARBA" id="ARBA00041979"/>
    </source>
</evidence>
<dbReference type="GO" id="GO:0035539">
    <property type="term" value="F:8-oxo-7,8-dihydrodeoxyguanosine triphosphate pyrophosphatase activity"/>
    <property type="evidence" value="ECO:0007669"/>
    <property type="project" value="UniProtKB-EC"/>
</dbReference>
<dbReference type="InterPro" id="IPR020084">
    <property type="entry name" value="NUDIX_hydrolase_CS"/>
</dbReference>
<comment type="similarity">
    <text evidence="2 17">Belongs to the Nudix hydrolase family.</text>
</comment>
<dbReference type="PANTHER" id="PTHR47707">
    <property type="entry name" value="8-OXO-DGTP DIPHOSPHATASE"/>
    <property type="match status" value="1"/>
</dbReference>
<dbReference type="PRINTS" id="PR00502">
    <property type="entry name" value="NUDIXFAMILY"/>
</dbReference>
<keyword evidence="8" id="KW-0460">Magnesium</keyword>
<dbReference type="Proteomes" id="UP000190423">
    <property type="component" value="Unassembled WGS sequence"/>
</dbReference>
<dbReference type="SUPFAM" id="SSF55811">
    <property type="entry name" value="Nudix"/>
    <property type="match status" value="1"/>
</dbReference>
<evidence type="ECO:0000256" key="6">
    <source>
        <dbReference type="ARBA" id="ARBA00022763"/>
    </source>
</evidence>
<protein>
    <recommendedName>
        <fullName evidence="13">8-oxo-dGTP diphosphatase</fullName>
        <ecNumber evidence="12">3.6.1.55</ecNumber>
    </recommendedName>
    <alternativeName>
        <fullName evidence="16">7,8-dihydro-8-oxoguanine-triphosphatase</fullName>
    </alternativeName>
    <alternativeName>
        <fullName evidence="15">Mutator protein MutT</fullName>
    </alternativeName>
    <alternativeName>
        <fullName evidence="14">dGTP pyrophosphohydrolase</fullName>
    </alternativeName>
</protein>
<gene>
    <name evidence="19" type="ORF">SAMN02745149_01403</name>
</gene>
<comment type="cofactor">
    <cofactor evidence="1">
        <name>Mg(2+)</name>
        <dbReference type="ChEBI" id="CHEBI:18420"/>
    </cofactor>
</comment>
<evidence type="ECO:0000256" key="8">
    <source>
        <dbReference type="ARBA" id="ARBA00022842"/>
    </source>
</evidence>
<dbReference type="RefSeq" id="WP_078933313.1">
    <property type="nucleotide sequence ID" value="NZ_FUWG01000009.1"/>
</dbReference>
<evidence type="ECO:0000256" key="14">
    <source>
        <dbReference type="ARBA" id="ARBA00041592"/>
    </source>
</evidence>
<proteinExistence type="inferred from homology"/>
<dbReference type="Pfam" id="PF00293">
    <property type="entry name" value="NUDIX"/>
    <property type="match status" value="1"/>
</dbReference>
<evidence type="ECO:0000256" key="16">
    <source>
        <dbReference type="ARBA" id="ARBA00042798"/>
    </source>
</evidence>
<evidence type="ECO:0000256" key="10">
    <source>
        <dbReference type="ARBA" id="ARBA00035861"/>
    </source>
</evidence>
<dbReference type="PROSITE" id="PS00893">
    <property type="entry name" value="NUDIX_BOX"/>
    <property type="match status" value="1"/>
</dbReference>